<dbReference type="InterPro" id="IPR036428">
    <property type="entry name" value="PCD_sf"/>
</dbReference>
<dbReference type="EC" id="4.2.1.96" evidence="3"/>
<evidence type="ECO:0000313" key="7">
    <source>
        <dbReference type="EMBL" id="GAA1730102.1"/>
    </source>
</evidence>
<proteinExistence type="inferred from homology"/>
<name>A0ABN2JK33_9ACTN</name>
<dbReference type="PANTHER" id="PTHR12599:SF0">
    <property type="entry name" value="PTERIN-4-ALPHA-CARBINOLAMINE DEHYDRATASE"/>
    <property type="match status" value="1"/>
</dbReference>
<dbReference type="SUPFAM" id="SSF55248">
    <property type="entry name" value="PCD-like"/>
    <property type="match status" value="1"/>
</dbReference>
<reference evidence="7 8" key="1">
    <citation type="journal article" date="2019" name="Int. J. Syst. Evol. Microbiol.">
        <title>The Global Catalogue of Microorganisms (GCM) 10K type strain sequencing project: providing services to taxonomists for standard genome sequencing and annotation.</title>
        <authorList>
            <consortium name="The Broad Institute Genomics Platform"/>
            <consortium name="The Broad Institute Genome Sequencing Center for Infectious Disease"/>
            <person name="Wu L."/>
            <person name="Ma J."/>
        </authorList>
    </citation>
    <scope>NUCLEOTIDE SEQUENCE [LARGE SCALE GENOMIC DNA]</scope>
    <source>
        <strain evidence="7 8">JCM 13518</strain>
    </source>
</reference>
<comment type="catalytic activity">
    <reaction evidence="1">
        <text>(4aS,6R)-4a-hydroxy-L-erythro-5,6,7,8-tetrahydrobiopterin = (6R)-L-erythro-6,7-dihydrobiopterin + H2O</text>
        <dbReference type="Rhea" id="RHEA:11920"/>
        <dbReference type="ChEBI" id="CHEBI:15377"/>
        <dbReference type="ChEBI" id="CHEBI:15642"/>
        <dbReference type="ChEBI" id="CHEBI:43120"/>
        <dbReference type="EC" id="4.2.1.96"/>
    </reaction>
</comment>
<dbReference type="InterPro" id="IPR041581">
    <property type="entry name" value="Glyoxalase_6"/>
</dbReference>
<dbReference type="Gene3D" id="3.30.1360.20">
    <property type="entry name" value="Transcriptional coactivator/pterin dehydratase"/>
    <property type="match status" value="1"/>
</dbReference>
<dbReference type="RefSeq" id="WP_344198060.1">
    <property type="nucleotide sequence ID" value="NZ_BAAAME010000002.1"/>
</dbReference>
<evidence type="ECO:0000313" key="8">
    <source>
        <dbReference type="Proteomes" id="UP001501057"/>
    </source>
</evidence>
<dbReference type="Proteomes" id="UP001501057">
    <property type="component" value="Unassembled WGS sequence"/>
</dbReference>
<dbReference type="InterPro" id="IPR029068">
    <property type="entry name" value="Glyas_Bleomycin-R_OHBP_Dase"/>
</dbReference>
<dbReference type="PANTHER" id="PTHR12599">
    <property type="entry name" value="PTERIN-4-ALPHA-CARBINOLAMINE DEHYDRATASE"/>
    <property type="match status" value="1"/>
</dbReference>
<dbReference type="Pfam" id="PF01329">
    <property type="entry name" value="Pterin_4a"/>
    <property type="match status" value="1"/>
</dbReference>
<evidence type="ECO:0000256" key="4">
    <source>
        <dbReference type="ARBA" id="ARBA00021735"/>
    </source>
</evidence>
<evidence type="ECO:0000256" key="2">
    <source>
        <dbReference type="ARBA" id="ARBA00006472"/>
    </source>
</evidence>
<dbReference type="EMBL" id="BAAAME010000002">
    <property type="protein sequence ID" value="GAA1730102.1"/>
    <property type="molecule type" value="Genomic_DNA"/>
</dbReference>
<dbReference type="Gene3D" id="3.10.180.10">
    <property type="entry name" value="2,3-Dihydroxybiphenyl 1,2-Dioxygenase, domain 1"/>
    <property type="match status" value="1"/>
</dbReference>
<comment type="similarity">
    <text evidence="2">Belongs to the pterin-4-alpha-carbinolamine dehydratase family.</text>
</comment>
<feature type="domain" description="Glyoxalase-like" evidence="6">
    <location>
        <begin position="111"/>
        <end position="214"/>
    </location>
</feature>
<sequence length="221" mass="23929">MAPDTTPVTPTAFLALDLPDWVLMDRRLYAQYDTGDFATGLELVAAIGAAAEEANHHPDVTLRYGRVDVATRSHDAGNVTQRDLDLARTISDLAASHGATSQRDQVRLAELALDVVDLPAVGRFWSAAFTGSPDHVDDDDVVDPDTQELILWMQQTDAHEEPRQRFHVDLWLAPDAADARIAAILAAGGVLVSDTEAPSFTVLADPEGNKVCICTCQEREA</sequence>
<evidence type="ECO:0000256" key="1">
    <source>
        <dbReference type="ARBA" id="ARBA00001554"/>
    </source>
</evidence>
<comment type="caution">
    <text evidence="7">The sequence shown here is derived from an EMBL/GenBank/DDBJ whole genome shotgun (WGS) entry which is preliminary data.</text>
</comment>
<protein>
    <recommendedName>
        <fullName evidence="4">Putative pterin-4-alpha-carbinolamine dehydratase</fullName>
        <ecNumber evidence="3">4.2.1.96</ecNumber>
    </recommendedName>
</protein>
<evidence type="ECO:0000256" key="5">
    <source>
        <dbReference type="ARBA" id="ARBA00023239"/>
    </source>
</evidence>
<dbReference type="CDD" id="cd00488">
    <property type="entry name" value="PCD_DCoH"/>
    <property type="match status" value="1"/>
</dbReference>
<gene>
    <name evidence="7" type="ORF">GCM10009710_08400</name>
</gene>
<dbReference type="Pfam" id="PF18029">
    <property type="entry name" value="Glyoxalase_6"/>
    <property type="match status" value="1"/>
</dbReference>
<dbReference type="InterPro" id="IPR001533">
    <property type="entry name" value="Pterin_deHydtase"/>
</dbReference>
<accession>A0ABN2JK33</accession>
<evidence type="ECO:0000259" key="6">
    <source>
        <dbReference type="Pfam" id="PF18029"/>
    </source>
</evidence>
<evidence type="ECO:0000256" key="3">
    <source>
        <dbReference type="ARBA" id="ARBA00013252"/>
    </source>
</evidence>
<dbReference type="SUPFAM" id="SSF54593">
    <property type="entry name" value="Glyoxalase/Bleomycin resistance protein/Dihydroxybiphenyl dioxygenase"/>
    <property type="match status" value="1"/>
</dbReference>
<keyword evidence="5" id="KW-0456">Lyase</keyword>
<organism evidence="7 8">
    <name type="scientific">Aeromicrobium alkaliterrae</name>
    <dbReference type="NCBI Taxonomy" id="302168"/>
    <lineage>
        <taxon>Bacteria</taxon>
        <taxon>Bacillati</taxon>
        <taxon>Actinomycetota</taxon>
        <taxon>Actinomycetes</taxon>
        <taxon>Propionibacteriales</taxon>
        <taxon>Nocardioidaceae</taxon>
        <taxon>Aeromicrobium</taxon>
    </lineage>
</organism>
<keyword evidence="8" id="KW-1185">Reference proteome</keyword>